<evidence type="ECO:0000256" key="7">
    <source>
        <dbReference type="ARBA" id="ARBA00022801"/>
    </source>
</evidence>
<evidence type="ECO:0000256" key="3">
    <source>
        <dbReference type="ARBA" id="ARBA00005446"/>
    </source>
</evidence>
<dbReference type="Pfam" id="PF00271">
    <property type="entry name" value="Helicase_C"/>
    <property type="match status" value="1"/>
</dbReference>
<dbReference type="GO" id="GO:0030894">
    <property type="term" value="C:replisome"/>
    <property type="evidence" value="ECO:0007669"/>
    <property type="project" value="TreeGrafter"/>
</dbReference>
<dbReference type="InterPro" id="IPR032284">
    <property type="entry name" value="RecQ_Zn-bd"/>
</dbReference>
<evidence type="ECO:0000256" key="2">
    <source>
        <dbReference type="ARBA" id="ARBA00001947"/>
    </source>
</evidence>
<keyword evidence="9" id="KW-0862">Zinc</keyword>
<dbReference type="NCBIfam" id="TIGR00614">
    <property type="entry name" value="recQ_fam"/>
    <property type="match status" value="1"/>
</dbReference>
<dbReference type="GO" id="GO:0016787">
    <property type="term" value="F:hydrolase activity"/>
    <property type="evidence" value="ECO:0007669"/>
    <property type="project" value="UniProtKB-KW"/>
</dbReference>
<dbReference type="FunFam" id="3.40.50.300:FF:000296">
    <property type="entry name" value="ATP-dependent DNA helicase RecQ"/>
    <property type="match status" value="1"/>
</dbReference>
<dbReference type="GO" id="GO:0009432">
    <property type="term" value="P:SOS response"/>
    <property type="evidence" value="ECO:0007669"/>
    <property type="project" value="UniProtKB-UniRule"/>
</dbReference>
<accession>E0U6R5</accession>
<dbReference type="SMART" id="SM00490">
    <property type="entry name" value="HELICc"/>
    <property type="match status" value="1"/>
</dbReference>
<dbReference type="GO" id="GO:0009378">
    <property type="term" value="F:four-way junction helicase activity"/>
    <property type="evidence" value="ECO:0007669"/>
    <property type="project" value="TreeGrafter"/>
</dbReference>
<dbReference type="NCBIfam" id="TIGR01389">
    <property type="entry name" value="recQ"/>
    <property type="match status" value="1"/>
</dbReference>
<dbReference type="PANTHER" id="PTHR13710">
    <property type="entry name" value="DNA HELICASE RECQ FAMILY MEMBER"/>
    <property type="match status" value="1"/>
</dbReference>
<protein>
    <recommendedName>
        <fullName evidence="16">DNA helicase RecQ</fullName>
        <ecNumber evidence="16">5.6.2.4</ecNumber>
    </recommendedName>
</protein>
<dbReference type="SUPFAM" id="SSF52540">
    <property type="entry name" value="P-loop containing nucleoside triphosphate hydrolases"/>
    <property type="match status" value="2"/>
</dbReference>
<evidence type="ECO:0000256" key="4">
    <source>
        <dbReference type="ARBA" id="ARBA00022723"/>
    </source>
</evidence>
<dbReference type="SUPFAM" id="SSF47819">
    <property type="entry name" value="HRDC-like"/>
    <property type="match status" value="1"/>
</dbReference>
<keyword evidence="5" id="KW-0547">Nucleotide-binding</keyword>
<dbReference type="GO" id="GO:0005524">
    <property type="term" value="F:ATP binding"/>
    <property type="evidence" value="ECO:0007669"/>
    <property type="project" value="UniProtKB-KW"/>
</dbReference>
<comment type="catalytic activity">
    <reaction evidence="15">
        <text>Couples ATP hydrolysis with the unwinding of duplex DNA by translocating in the 3'-5' direction.</text>
        <dbReference type="EC" id="5.6.2.4"/>
    </reaction>
</comment>
<dbReference type="STRING" id="497965.Cyan7822_2865"/>
<dbReference type="InterPro" id="IPR011545">
    <property type="entry name" value="DEAD/DEAH_box_helicase_dom"/>
</dbReference>
<evidence type="ECO:0000313" key="20">
    <source>
        <dbReference type="EMBL" id="ADN14824.1"/>
    </source>
</evidence>
<dbReference type="InterPro" id="IPR036388">
    <property type="entry name" value="WH-like_DNA-bd_sf"/>
</dbReference>
<evidence type="ECO:0000256" key="14">
    <source>
        <dbReference type="ARBA" id="ARBA00023235"/>
    </source>
</evidence>
<evidence type="ECO:0000259" key="18">
    <source>
        <dbReference type="PROSITE" id="PS51192"/>
    </source>
</evidence>
<dbReference type="InterPro" id="IPR010997">
    <property type="entry name" value="HRDC-like_sf"/>
</dbReference>
<evidence type="ECO:0000256" key="15">
    <source>
        <dbReference type="ARBA" id="ARBA00034617"/>
    </source>
</evidence>
<dbReference type="PROSITE" id="PS51192">
    <property type="entry name" value="HELICASE_ATP_BIND_1"/>
    <property type="match status" value="1"/>
</dbReference>
<dbReference type="Gene3D" id="1.10.10.1390">
    <property type="entry name" value="ATP-dependent DNA helicase RecQ"/>
    <property type="match status" value="1"/>
</dbReference>
<dbReference type="Gene3D" id="3.40.50.300">
    <property type="entry name" value="P-loop containing nucleotide triphosphate hydrolases"/>
    <property type="match status" value="2"/>
</dbReference>
<keyword evidence="10" id="KW-0067">ATP-binding</keyword>
<dbReference type="GO" id="GO:0006260">
    <property type="term" value="P:DNA replication"/>
    <property type="evidence" value="ECO:0007669"/>
    <property type="project" value="InterPro"/>
</dbReference>
<dbReference type="InterPro" id="IPR002121">
    <property type="entry name" value="HRDC_dom"/>
</dbReference>
<dbReference type="Proteomes" id="UP000008206">
    <property type="component" value="Chromosome"/>
</dbReference>
<keyword evidence="11" id="KW-0238">DNA-binding</keyword>
<dbReference type="InterPro" id="IPR029491">
    <property type="entry name" value="Helicase_HTH"/>
</dbReference>
<dbReference type="SMART" id="SM00956">
    <property type="entry name" value="RQC"/>
    <property type="match status" value="1"/>
</dbReference>
<evidence type="ECO:0000256" key="5">
    <source>
        <dbReference type="ARBA" id="ARBA00022741"/>
    </source>
</evidence>
<evidence type="ECO:0000256" key="12">
    <source>
        <dbReference type="ARBA" id="ARBA00023172"/>
    </source>
</evidence>
<evidence type="ECO:0000259" key="19">
    <source>
        <dbReference type="PROSITE" id="PS51194"/>
    </source>
</evidence>
<dbReference type="InterPro" id="IPR006293">
    <property type="entry name" value="DNA_helicase_ATP-dep_RecQ_bac"/>
</dbReference>
<dbReference type="Gene3D" id="1.10.10.10">
    <property type="entry name" value="Winged helix-like DNA-binding domain superfamily/Winged helix DNA-binding domain"/>
    <property type="match status" value="1"/>
</dbReference>
<evidence type="ECO:0000256" key="10">
    <source>
        <dbReference type="ARBA" id="ARBA00022840"/>
    </source>
</evidence>
<dbReference type="FunFam" id="3.40.50.300:FF:000156">
    <property type="entry name" value="ATP-dependent DNA helicase recQ"/>
    <property type="match status" value="1"/>
</dbReference>
<dbReference type="AlphaFoldDB" id="E0U6R5"/>
<dbReference type="Pfam" id="PF00570">
    <property type="entry name" value="HRDC"/>
    <property type="match status" value="1"/>
</dbReference>
<keyword evidence="7" id="KW-0378">Hydrolase</keyword>
<dbReference type="GO" id="GO:0043138">
    <property type="term" value="F:3'-5' DNA helicase activity"/>
    <property type="evidence" value="ECO:0007669"/>
    <property type="project" value="UniProtKB-EC"/>
</dbReference>
<comment type="cofactor">
    <cofactor evidence="2">
        <name>Zn(2+)</name>
        <dbReference type="ChEBI" id="CHEBI:29105"/>
    </cofactor>
</comment>
<dbReference type="CDD" id="cd18794">
    <property type="entry name" value="SF2_C_RecQ"/>
    <property type="match status" value="1"/>
</dbReference>
<dbReference type="HOGENOM" id="CLU_001103_14_3_3"/>
<dbReference type="Gene3D" id="1.10.150.80">
    <property type="entry name" value="HRDC domain"/>
    <property type="match status" value="1"/>
</dbReference>
<evidence type="ECO:0000256" key="9">
    <source>
        <dbReference type="ARBA" id="ARBA00022833"/>
    </source>
</evidence>
<evidence type="ECO:0000259" key="17">
    <source>
        <dbReference type="PROSITE" id="PS50967"/>
    </source>
</evidence>
<dbReference type="CDD" id="cd17920">
    <property type="entry name" value="DEXHc_RecQ"/>
    <property type="match status" value="1"/>
</dbReference>
<dbReference type="KEGG" id="cyj:Cyan7822_2865"/>
<reference evidence="21" key="1">
    <citation type="journal article" date="2011" name="MBio">
        <title>Novel metabolic attributes of the genus Cyanothece, comprising a group of unicellular nitrogen-fixing Cyanobacteria.</title>
        <authorList>
            <person name="Bandyopadhyay A."/>
            <person name="Elvitigala T."/>
            <person name="Welsh E."/>
            <person name="Stockel J."/>
            <person name="Liberton M."/>
            <person name="Min H."/>
            <person name="Sherman L.A."/>
            <person name="Pakrasi H.B."/>
        </authorList>
    </citation>
    <scope>NUCLEOTIDE SEQUENCE [LARGE SCALE GENOMIC DNA]</scope>
    <source>
        <strain evidence="21">PCC 7822</strain>
    </source>
</reference>
<name>E0U6R5_GLOV7</name>
<feature type="domain" description="Helicase ATP-binding" evidence="18">
    <location>
        <begin position="37"/>
        <end position="209"/>
    </location>
</feature>
<dbReference type="GO" id="GO:0006310">
    <property type="term" value="P:DNA recombination"/>
    <property type="evidence" value="ECO:0007669"/>
    <property type="project" value="UniProtKB-UniRule"/>
</dbReference>
<dbReference type="EC" id="5.6.2.4" evidence="16"/>
<gene>
    <name evidence="20" type="ordered locus">Cyan7822_2865</name>
</gene>
<dbReference type="PANTHER" id="PTHR13710:SF105">
    <property type="entry name" value="ATP-DEPENDENT DNA HELICASE Q1"/>
    <property type="match status" value="1"/>
</dbReference>
<comment type="cofactor">
    <cofactor evidence="1">
        <name>Mg(2+)</name>
        <dbReference type="ChEBI" id="CHEBI:18420"/>
    </cofactor>
</comment>
<dbReference type="InterPro" id="IPR018982">
    <property type="entry name" value="RQC_domain"/>
</dbReference>
<dbReference type="SMART" id="SM00487">
    <property type="entry name" value="DEXDc"/>
    <property type="match status" value="1"/>
</dbReference>
<evidence type="ECO:0000256" key="6">
    <source>
        <dbReference type="ARBA" id="ARBA00022763"/>
    </source>
</evidence>
<dbReference type="InterPro" id="IPR027417">
    <property type="entry name" value="P-loop_NTPase"/>
</dbReference>
<dbReference type="Pfam" id="PF14493">
    <property type="entry name" value="HTH_40"/>
    <property type="match status" value="1"/>
</dbReference>
<dbReference type="SMART" id="SM00341">
    <property type="entry name" value="HRDC"/>
    <property type="match status" value="1"/>
</dbReference>
<dbReference type="InterPro" id="IPR001650">
    <property type="entry name" value="Helicase_C-like"/>
</dbReference>
<dbReference type="GO" id="GO:0046872">
    <property type="term" value="F:metal ion binding"/>
    <property type="evidence" value="ECO:0007669"/>
    <property type="project" value="UniProtKB-KW"/>
</dbReference>
<keyword evidence="8 20" id="KW-0347">Helicase</keyword>
<dbReference type="InterPro" id="IPR014001">
    <property type="entry name" value="Helicase_ATP-bd"/>
</dbReference>
<dbReference type="Pfam" id="PF00270">
    <property type="entry name" value="DEAD"/>
    <property type="match status" value="1"/>
</dbReference>
<keyword evidence="13" id="KW-0234">DNA repair</keyword>
<organism evidence="20 21">
    <name type="scientific">Gloeothece verrucosa (strain PCC 7822)</name>
    <name type="common">Cyanothece sp. (strain PCC 7822)</name>
    <dbReference type="NCBI Taxonomy" id="497965"/>
    <lineage>
        <taxon>Bacteria</taxon>
        <taxon>Bacillati</taxon>
        <taxon>Cyanobacteriota</taxon>
        <taxon>Cyanophyceae</taxon>
        <taxon>Oscillatoriophycideae</taxon>
        <taxon>Chroococcales</taxon>
        <taxon>Aphanothecaceae</taxon>
        <taxon>Gloeothece</taxon>
        <taxon>Gloeothece verrucosa</taxon>
    </lineage>
</organism>
<dbReference type="PROSITE" id="PS50967">
    <property type="entry name" value="HRDC"/>
    <property type="match status" value="1"/>
</dbReference>
<sequence>MRFFGTQDMMYQLNSLETALKQYFGYDNFRPGQRQIIEEALQNRDLLVIMPTGGGKSLCFQLPALLKPGLTVVVSPLISLMQDQVDALLDNGIGATFLNSSLGLSEIRSREMAILKNKIKLLYVAPERLLSEKFTPFLDKIALDVGISAFAIDEAHCVSEWGHDFRPEYRQLRQLRQRYPSVPMFGLTATATKRVQEDIIVQLGLKNPGVHIASFNRPNLYYDVRPKQQRSYDQLLKYIRTQKGSGIVYCLSRRNVDEIAFRLQKDGISALPYHAGMTDEARTLNQTRFIRDDAQVMVATIAFGMGINKLDVRFVVHFDLPRNLESYYQESGRAGRDGEPAKCTIFLGFGDLKKIEYIIEQKSNPQEKKIAQQQLRQVINYAEGTECRRTIVLRYFGERFQGNCDNCDNCRHPQPVEDWTIEAQKFLSCVARCRERFGMSYIIDVLRGSNSRRIEQNGHHLLSTYGIGKDRTKEEWKNLGRSLIHQGLVDETSDGLPVLKLNSRSWEILRKQRSVQIAIAQKSAENVLGKYNPRKAETELLLERLRQLRKYIADANSVAPYVIFPDSTLRLMAEKKPQTRESFAKISGVTDYKINQYGDQFISEIRDFCQEQELPIALPKHTQMITLQLYQQGLSVEEIAKERSLKASTIYEHLSNLIATHQPVDINEFVLPVKQDLIVQAIQKHGANSLKTLKENLGENFSYEEIKLVVGWWRREN</sequence>
<dbReference type="GO" id="GO:0003677">
    <property type="term" value="F:DNA binding"/>
    <property type="evidence" value="ECO:0007669"/>
    <property type="project" value="UniProtKB-KW"/>
</dbReference>
<comment type="similarity">
    <text evidence="3">Belongs to the helicase family. RecQ subfamily.</text>
</comment>
<dbReference type="GO" id="GO:0043590">
    <property type="term" value="C:bacterial nucleoid"/>
    <property type="evidence" value="ECO:0007669"/>
    <property type="project" value="TreeGrafter"/>
</dbReference>
<dbReference type="InterPro" id="IPR004589">
    <property type="entry name" value="DNA_helicase_ATP-dep_RecQ"/>
</dbReference>
<evidence type="ECO:0000256" key="8">
    <source>
        <dbReference type="ARBA" id="ARBA00022806"/>
    </source>
</evidence>
<evidence type="ECO:0000256" key="1">
    <source>
        <dbReference type="ARBA" id="ARBA00001946"/>
    </source>
</evidence>
<keyword evidence="12" id="KW-0233">DNA recombination</keyword>
<evidence type="ECO:0000256" key="11">
    <source>
        <dbReference type="ARBA" id="ARBA00023125"/>
    </source>
</evidence>
<keyword evidence="4" id="KW-0479">Metal-binding</keyword>
<evidence type="ECO:0000256" key="16">
    <source>
        <dbReference type="NCBIfam" id="TIGR01389"/>
    </source>
</evidence>
<feature type="domain" description="Helicase C-terminal" evidence="19">
    <location>
        <begin position="231"/>
        <end position="379"/>
    </location>
</feature>
<dbReference type="GO" id="GO:0006281">
    <property type="term" value="P:DNA repair"/>
    <property type="evidence" value="ECO:0007669"/>
    <property type="project" value="UniProtKB-KW"/>
</dbReference>
<evidence type="ECO:0000256" key="13">
    <source>
        <dbReference type="ARBA" id="ARBA00023204"/>
    </source>
</evidence>
<keyword evidence="21" id="KW-1185">Reference proteome</keyword>
<evidence type="ECO:0000313" key="21">
    <source>
        <dbReference type="Proteomes" id="UP000008206"/>
    </source>
</evidence>
<keyword evidence="6" id="KW-0227">DNA damage</keyword>
<feature type="domain" description="HRDC" evidence="17">
    <location>
        <begin position="535"/>
        <end position="615"/>
    </location>
</feature>
<dbReference type="Pfam" id="PF09382">
    <property type="entry name" value="RQC"/>
    <property type="match status" value="1"/>
</dbReference>
<dbReference type="eggNOG" id="COG0514">
    <property type="taxonomic scope" value="Bacteria"/>
</dbReference>
<proteinExistence type="inferred from homology"/>
<dbReference type="GO" id="GO:0005737">
    <property type="term" value="C:cytoplasm"/>
    <property type="evidence" value="ECO:0007669"/>
    <property type="project" value="TreeGrafter"/>
</dbReference>
<dbReference type="EMBL" id="CP002198">
    <property type="protein sequence ID" value="ADN14824.1"/>
    <property type="molecule type" value="Genomic_DNA"/>
</dbReference>
<keyword evidence="14" id="KW-0413">Isomerase</keyword>
<dbReference type="InterPro" id="IPR044876">
    <property type="entry name" value="HRDC_dom_sf"/>
</dbReference>
<dbReference type="PROSITE" id="PS51194">
    <property type="entry name" value="HELICASE_CTER"/>
    <property type="match status" value="1"/>
</dbReference>
<dbReference type="Pfam" id="PF16124">
    <property type="entry name" value="RecQ_Zn_bind"/>
    <property type="match status" value="1"/>
</dbReference>